<evidence type="ECO:0000259" key="4">
    <source>
        <dbReference type="PROSITE" id="PS51194"/>
    </source>
</evidence>
<dbReference type="InterPro" id="IPR014001">
    <property type="entry name" value="Helicase_ATP-bd"/>
</dbReference>
<dbReference type="InterPro" id="IPR036397">
    <property type="entry name" value="RNaseH_sf"/>
</dbReference>
<dbReference type="AlphaFoldDB" id="A0A523YQB9"/>
<dbReference type="GO" id="GO:0006289">
    <property type="term" value="P:nucleotide-excision repair"/>
    <property type="evidence" value="ECO:0007669"/>
    <property type="project" value="TreeGrafter"/>
</dbReference>
<keyword evidence="1" id="KW-0547">Nucleotide-binding</keyword>
<dbReference type="GO" id="GO:0003676">
    <property type="term" value="F:nucleic acid binding"/>
    <property type="evidence" value="ECO:0007669"/>
    <property type="project" value="InterPro"/>
</dbReference>
<dbReference type="PANTHER" id="PTHR47957">
    <property type="entry name" value="ATP-DEPENDENT HELICASE HRQ1"/>
    <property type="match status" value="1"/>
</dbReference>
<dbReference type="SUPFAM" id="SSF53098">
    <property type="entry name" value="Ribonuclease H-like"/>
    <property type="match status" value="1"/>
</dbReference>
<comment type="caution">
    <text evidence="5">The sequence shown here is derived from an EMBL/GenBank/DDBJ whole genome shotgun (WGS) entry which is preliminary data.</text>
</comment>
<dbReference type="GO" id="GO:0036297">
    <property type="term" value="P:interstrand cross-link repair"/>
    <property type="evidence" value="ECO:0007669"/>
    <property type="project" value="TreeGrafter"/>
</dbReference>
<dbReference type="InterPro" id="IPR012337">
    <property type="entry name" value="RNaseH-like_sf"/>
</dbReference>
<dbReference type="SUPFAM" id="SSF52540">
    <property type="entry name" value="P-loop containing nucleoside triphosphate hydrolases"/>
    <property type="match status" value="2"/>
</dbReference>
<dbReference type="InterPro" id="IPR001650">
    <property type="entry name" value="Helicase_C-like"/>
</dbReference>
<evidence type="ECO:0000256" key="2">
    <source>
        <dbReference type="ARBA" id="ARBA00022840"/>
    </source>
</evidence>
<proteinExistence type="predicted"/>
<dbReference type="Proteomes" id="UP000316925">
    <property type="component" value="Unassembled WGS sequence"/>
</dbReference>
<dbReference type="Pfam" id="PF09369">
    <property type="entry name" value="MZB"/>
    <property type="match status" value="1"/>
</dbReference>
<name>A0A523YQB9_UNCAE</name>
<sequence length="956" mass="109276">MDKIKSFLKFLRNHPRYSHKIAHVEEIPPHEAEFSQLTKPFPPAINHYLRAQGISRLYSHQVEAIEAIRRGRNVVVTTATGSGKTLIYNLSVWEEILKSPKVRALYIFPTKALTQDQLDSIREFTAFGKPGEVSAQIYDGDTSAYERRKIKKNLPHILLTNPDMLQMGILPFHSAWKDFLTGLRFVILDELHTYRGIFGTHTSHIIRRLKRILEVYGSKPQFIASSATIDTPEEFAQDLTGERFVRVSRDGAPSGKKYFVLWESELSPYTEAAEIFLNCLDQGLKTILFTKARRITELLISWIKEDRPDLFSKVASYRAGYLPAERRAIEADLFRGKLAGVISTSALELGIDVGTLDCCILLGYPGTVISTWQRGGRVGRGQKDALIIMVALNDALDQYFLRHPQDFFSRKWERMIISLKNEPIACEHLPCAAVEYPLSLEKDASIYPENFSLCLDRLEKSGELFLDREGKRWFSRKKYPQRDINIRSIGETYTIINLKTGKVMGDIDETRLYYECYPGAIYLHRSEEYEILHLDETTRCVYARRRNVDYYTQVSSWEKIEILELEQKKDFGSSRVLLGKVRVTEQVTGFEKRRKGDRSLISEHSLSLPERSFETVSLWLEIPSDLDERLTAKGLDFAGALHAVEHATIAIFPLKVTCDRQDVGGYSFPFHLQTQSAAIFIYDGYPGGVGLAEEAFPIAKDLFQTTLKLVEDCPCGHGCPSCCHSPKCGSGNRPLDKRGAILLLRSLLSAEPRAVPEEERHLSFLGREKILPRKTAENPEDIIFFDLETQKSAEEVGGWDNKRAMRISVAVTYNLRKGRFDVFTEDKIGDFLQELLVADLIIGFNIKRFDYVVLSRYTPFDLGKVPTLDILEVVKKHLGFRLSLDHLSRITLGSGKIGTGLDALRWFKEGRMDRLTDYCKHDVKVVKELYEYGKENGYLLFEDRNKRTLRIPVSWK</sequence>
<dbReference type="CDD" id="cd18797">
    <property type="entry name" value="SF2_C_Hrq"/>
    <property type="match status" value="1"/>
</dbReference>
<evidence type="ECO:0000256" key="1">
    <source>
        <dbReference type="ARBA" id="ARBA00022741"/>
    </source>
</evidence>
<dbReference type="EMBL" id="SOIJ01000077">
    <property type="protein sequence ID" value="TET93713.1"/>
    <property type="molecule type" value="Genomic_DNA"/>
</dbReference>
<dbReference type="GO" id="GO:0043138">
    <property type="term" value="F:3'-5' DNA helicase activity"/>
    <property type="evidence" value="ECO:0007669"/>
    <property type="project" value="TreeGrafter"/>
</dbReference>
<feature type="domain" description="Helicase C-terminal" evidence="4">
    <location>
        <begin position="271"/>
        <end position="423"/>
    </location>
</feature>
<dbReference type="Pfam" id="PF00270">
    <property type="entry name" value="DEAD"/>
    <property type="match status" value="1"/>
</dbReference>
<evidence type="ECO:0000313" key="6">
    <source>
        <dbReference type="Proteomes" id="UP000316925"/>
    </source>
</evidence>
<evidence type="ECO:0000259" key="3">
    <source>
        <dbReference type="PROSITE" id="PS51192"/>
    </source>
</evidence>
<dbReference type="InterPro" id="IPR018973">
    <property type="entry name" value="MZB"/>
</dbReference>
<dbReference type="Pfam" id="PF22982">
    <property type="entry name" value="WHD_HRQ1"/>
    <property type="match status" value="1"/>
</dbReference>
<dbReference type="SMART" id="SM00487">
    <property type="entry name" value="DEXDc"/>
    <property type="match status" value="1"/>
</dbReference>
<reference evidence="5 6" key="1">
    <citation type="submission" date="2019-03" db="EMBL/GenBank/DDBJ databases">
        <title>Metabolic potential of uncultured bacteria and archaea associated with petroleum seepage in deep-sea sediments.</title>
        <authorList>
            <person name="Dong X."/>
            <person name="Hubert C."/>
        </authorList>
    </citation>
    <scope>NUCLEOTIDE SEQUENCE [LARGE SCALE GENOMIC DNA]</scope>
    <source>
        <strain evidence="5">E29_bin28</strain>
    </source>
</reference>
<dbReference type="Pfam" id="PF00271">
    <property type="entry name" value="Helicase_C"/>
    <property type="match status" value="1"/>
</dbReference>
<keyword evidence="2" id="KW-0067">ATP-binding</keyword>
<protein>
    <submittedName>
        <fullName evidence="5">DEAD/DEAH box helicase</fullName>
    </submittedName>
</protein>
<feature type="domain" description="Helicase ATP-binding" evidence="3">
    <location>
        <begin position="65"/>
        <end position="247"/>
    </location>
</feature>
<keyword evidence="5" id="KW-0378">Hydrolase</keyword>
<dbReference type="SMART" id="SM00490">
    <property type="entry name" value="HELICc"/>
    <property type="match status" value="1"/>
</dbReference>
<dbReference type="CDD" id="cd17923">
    <property type="entry name" value="DEXHc_Hrq1-like"/>
    <property type="match status" value="1"/>
</dbReference>
<dbReference type="Gene3D" id="3.30.420.10">
    <property type="entry name" value="Ribonuclease H-like superfamily/Ribonuclease H"/>
    <property type="match status" value="1"/>
</dbReference>
<dbReference type="PROSITE" id="PS51194">
    <property type="entry name" value="HELICASE_CTER"/>
    <property type="match status" value="1"/>
</dbReference>
<accession>A0A523YQB9</accession>
<dbReference type="InterPro" id="IPR027417">
    <property type="entry name" value="P-loop_NTPase"/>
</dbReference>
<dbReference type="Gene3D" id="3.40.50.300">
    <property type="entry name" value="P-loop containing nucleotide triphosphate hydrolases"/>
    <property type="match status" value="2"/>
</dbReference>
<organism evidence="5 6">
    <name type="scientific">Aerophobetes bacterium</name>
    <dbReference type="NCBI Taxonomy" id="2030807"/>
    <lineage>
        <taxon>Bacteria</taxon>
        <taxon>Candidatus Aerophobota</taxon>
    </lineage>
</organism>
<evidence type="ECO:0000313" key="5">
    <source>
        <dbReference type="EMBL" id="TET93713.1"/>
    </source>
</evidence>
<dbReference type="PROSITE" id="PS51192">
    <property type="entry name" value="HELICASE_ATP_BIND_1"/>
    <property type="match status" value="1"/>
</dbReference>
<dbReference type="GO" id="GO:0005524">
    <property type="term" value="F:ATP binding"/>
    <property type="evidence" value="ECO:0007669"/>
    <property type="project" value="UniProtKB-KW"/>
</dbReference>
<dbReference type="InterPro" id="IPR055227">
    <property type="entry name" value="HRQ1_WHD"/>
</dbReference>
<dbReference type="InterPro" id="IPR011545">
    <property type="entry name" value="DEAD/DEAH_box_helicase_dom"/>
</dbReference>
<dbReference type="PANTHER" id="PTHR47957:SF3">
    <property type="entry name" value="ATP-DEPENDENT HELICASE HRQ1"/>
    <property type="match status" value="1"/>
</dbReference>
<keyword evidence="5" id="KW-0347">Helicase</keyword>
<gene>
    <name evidence="5" type="ORF">E3J33_01340</name>
</gene>